<accession>A0ABW6LTM5</accession>
<dbReference type="InterPro" id="IPR050155">
    <property type="entry name" value="HAD-like_hydrolase_sf"/>
</dbReference>
<gene>
    <name evidence="1" type="ORF">ACFYNQ_00450</name>
</gene>
<dbReference type="EC" id="3.-.-.-" evidence="1"/>
<dbReference type="SUPFAM" id="SSF56784">
    <property type="entry name" value="HAD-like"/>
    <property type="match status" value="1"/>
</dbReference>
<dbReference type="GO" id="GO:0016787">
    <property type="term" value="F:hydrolase activity"/>
    <property type="evidence" value="ECO:0007669"/>
    <property type="project" value="UniProtKB-KW"/>
</dbReference>
<evidence type="ECO:0000313" key="2">
    <source>
        <dbReference type="Proteomes" id="UP001601303"/>
    </source>
</evidence>
<reference evidence="1 2" key="1">
    <citation type="submission" date="2024-10" db="EMBL/GenBank/DDBJ databases">
        <title>The Natural Products Discovery Center: Release of the First 8490 Sequenced Strains for Exploring Actinobacteria Biosynthetic Diversity.</title>
        <authorList>
            <person name="Kalkreuter E."/>
            <person name="Kautsar S.A."/>
            <person name="Yang D."/>
            <person name="Bader C.D."/>
            <person name="Teijaro C.N."/>
            <person name="Fluegel L."/>
            <person name="Davis C.M."/>
            <person name="Simpson J.R."/>
            <person name="Lauterbach L."/>
            <person name="Steele A.D."/>
            <person name="Gui C."/>
            <person name="Meng S."/>
            <person name="Li G."/>
            <person name="Viehrig K."/>
            <person name="Ye F."/>
            <person name="Su P."/>
            <person name="Kiefer A.F."/>
            <person name="Nichols A."/>
            <person name="Cepeda A.J."/>
            <person name="Yan W."/>
            <person name="Fan B."/>
            <person name="Jiang Y."/>
            <person name="Adhikari A."/>
            <person name="Zheng C.-J."/>
            <person name="Schuster L."/>
            <person name="Cowan T.M."/>
            <person name="Smanski M.J."/>
            <person name="Chevrette M.G."/>
            <person name="De Carvalho L.P.S."/>
            <person name="Shen B."/>
        </authorList>
    </citation>
    <scope>NUCLEOTIDE SEQUENCE [LARGE SCALE GENOMIC DNA]</scope>
    <source>
        <strain evidence="1 2">NPDC006488</strain>
    </source>
</reference>
<dbReference type="Proteomes" id="UP001601303">
    <property type="component" value="Unassembled WGS sequence"/>
</dbReference>
<dbReference type="InterPro" id="IPR006439">
    <property type="entry name" value="HAD-SF_hydro_IA"/>
</dbReference>
<evidence type="ECO:0000313" key="1">
    <source>
        <dbReference type="EMBL" id="MFE9597029.1"/>
    </source>
</evidence>
<organism evidence="1 2">
    <name type="scientific">Streptomyces hokutonensis</name>
    <dbReference type="NCBI Taxonomy" id="1306990"/>
    <lineage>
        <taxon>Bacteria</taxon>
        <taxon>Bacillati</taxon>
        <taxon>Actinomycetota</taxon>
        <taxon>Actinomycetes</taxon>
        <taxon>Kitasatosporales</taxon>
        <taxon>Streptomycetaceae</taxon>
        <taxon>Streptomyces</taxon>
    </lineage>
</organism>
<dbReference type="InterPro" id="IPR041492">
    <property type="entry name" value="HAD_2"/>
</dbReference>
<dbReference type="Gene3D" id="3.40.50.1000">
    <property type="entry name" value="HAD superfamily/HAD-like"/>
    <property type="match status" value="1"/>
</dbReference>
<proteinExistence type="predicted"/>
<dbReference type="NCBIfam" id="TIGR01549">
    <property type="entry name" value="HAD-SF-IA-v1"/>
    <property type="match status" value="1"/>
</dbReference>
<comment type="caution">
    <text evidence="1">The sequence shown here is derived from an EMBL/GenBank/DDBJ whole genome shotgun (WGS) entry which is preliminary data.</text>
</comment>
<keyword evidence="2" id="KW-1185">Reference proteome</keyword>
<dbReference type="RefSeq" id="WP_388101384.1">
    <property type="nucleotide sequence ID" value="NZ_JBIAHM010000001.1"/>
</dbReference>
<dbReference type="InterPro" id="IPR023214">
    <property type="entry name" value="HAD_sf"/>
</dbReference>
<name>A0ABW6LTM5_9ACTN</name>
<protein>
    <submittedName>
        <fullName evidence="1">HAD family hydrolase</fullName>
        <ecNumber evidence="1">3.-.-.-</ecNumber>
    </submittedName>
</protein>
<dbReference type="InterPro" id="IPR036412">
    <property type="entry name" value="HAD-like_sf"/>
</dbReference>
<keyword evidence="1" id="KW-0378">Hydrolase</keyword>
<sequence>MTPDTAQTVPVTEETGNVRELITGARFVLFDFDGPICRLFAGLSAEGVAKDLVSWLERQGLRELLTQSEQVHPDPHVVLNAVNKRHPRSDLVDELEELLTQHELKAVDSAYPTPWTDPLIHTWNAVGVHLAVTTNNSPRAVTEYLHGRGLLQRFTPHIYGRTSDLDLLKPNPHCLNRALRAMGAAPADALMIGDTPSDFEAARRAGVPFLGYARNPDKETLLRRAGAESVVGSFEPLLDLVRRA</sequence>
<dbReference type="EMBL" id="JBIAHM010000001">
    <property type="protein sequence ID" value="MFE9597029.1"/>
    <property type="molecule type" value="Genomic_DNA"/>
</dbReference>
<dbReference type="Pfam" id="PF13419">
    <property type="entry name" value="HAD_2"/>
    <property type="match status" value="1"/>
</dbReference>
<dbReference type="PANTHER" id="PTHR43434">
    <property type="entry name" value="PHOSPHOGLYCOLATE PHOSPHATASE"/>
    <property type="match status" value="1"/>
</dbReference>
<dbReference type="CDD" id="cd01427">
    <property type="entry name" value="HAD_like"/>
    <property type="match status" value="1"/>
</dbReference>
<dbReference type="PANTHER" id="PTHR43434:SF1">
    <property type="entry name" value="PHOSPHOGLYCOLATE PHOSPHATASE"/>
    <property type="match status" value="1"/>
</dbReference>